<feature type="transmembrane region" description="Helical" evidence="6">
    <location>
        <begin position="30"/>
        <end position="50"/>
    </location>
</feature>
<name>A0A919Q4F8_9MICO</name>
<sequence>MGEVMPEPYRRLGSSLVSAATWARQRAGQLARFGAVGITGVVVNLAVFNLLRAGPLAPGAEVAGDDDRVVTAKVIATLVSIAFAWWAHRGWTFRGGSRHRPAREVVLFGAVNAVALALEAAVVAISHHGLGLTSLLADNVASIIGIGVGTIARYAGYAVFVFEDDPAAREAARAAEGPEAGAQR</sequence>
<dbReference type="InterPro" id="IPR051401">
    <property type="entry name" value="GtrA_CellWall_Glycosyl"/>
</dbReference>
<comment type="subcellular location">
    <subcellularLocation>
        <location evidence="1">Membrane</location>
        <topology evidence="1">Multi-pass membrane protein</topology>
    </subcellularLocation>
</comment>
<dbReference type="Pfam" id="PF04138">
    <property type="entry name" value="GtrA_DPMS_TM"/>
    <property type="match status" value="1"/>
</dbReference>
<proteinExistence type="inferred from homology"/>
<keyword evidence="9" id="KW-1185">Reference proteome</keyword>
<evidence type="ECO:0000256" key="4">
    <source>
        <dbReference type="ARBA" id="ARBA00022989"/>
    </source>
</evidence>
<evidence type="ECO:0000313" key="9">
    <source>
        <dbReference type="Proteomes" id="UP000652354"/>
    </source>
</evidence>
<evidence type="ECO:0000313" key="8">
    <source>
        <dbReference type="EMBL" id="GIG55379.1"/>
    </source>
</evidence>
<keyword evidence="4 6" id="KW-1133">Transmembrane helix</keyword>
<dbReference type="Proteomes" id="UP000652354">
    <property type="component" value="Unassembled WGS sequence"/>
</dbReference>
<feature type="transmembrane region" description="Helical" evidence="6">
    <location>
        <begin position="70"/>
        <end position="87"/>
    </location>
</feature>
<accession>A0A919Q4F8</accession>
<dbReference type="PANTHER" id="PTHR38459">
    <property type="entry name" value="PROPHAGE BACTOPRENOL-LINKED GLUCOSE TRANSLOCASE HOMOLOG"/>
    <property type="match status" value="1"/>
</dbReference>
<evidence type="ECO:0000256" key="3">
    <source>
        <dbReference type="ARBA" id="ARBA00022692"/>
    </source>
</evidence>
<dbReference type="AlphaFoldDB" id="A0A919Q4F8"/>
<reference evidence="8" key="1">
    <citation type="submission" date="2021-01" db="EMBL/GenBank/DDBJ databases">
        <title>Whole genome shotgun sequence of Demequina activiva NBRC 110675.</title>
        <authorList>
            <person name="Komaki H."/>
            <person name="Tamura T."/>
        </authorList>
    </citation>
    <scope>NUCLEOTIDE SEQUENCE</scope>
    <source>
        <strain evidence="8">NBRC 110675</strain>
    </source>
</reference>
<feature type="domain" description="GtrA/DPMS transmembrane" evidence="7">
    <location>
        <begin position="32"/>
        <end position="162"/>
    </location>
</feature>
<organism evidence="8 9">
    <name type="scientific">Demequina activiva</name>
    <dbReference type="NCBI Taxonomy" id="1582364"/>
    <lineage>
        <taxon>Bacteria</taxon>
        <taxon>Bacillati</taxon>
        <taxon>Actinomycetota</taxon>
        <taxon>Actinomycetes</taxon>
        <taxon>Micrococcales</taxon>
        <taxon>Demequinaceae</taxon>
        <taxon>Demequina</taxon>
    </lineage>
</organism>
<dbReference type="EMBL" id="BONR01000005">
    <property type="protein sequence ID" value="GIG55379.1"/>
    <property type="molecule type" value="Genomic_DNA"/>
</dbReference>
<protein>
    <recommendedName>
        <fullName evidence="7">GtrA/DPMS transmembrane domain-containing protein</fullName>
    </recommendedName>
</protein>
<evidence type="ECO:0000259" key="7">
    <source>
        <dbReference type="Pfam" id="PF04138"/>
    </source>
</evidence>
<dbReference type="GO" id="GO:0005886">
    <property type="term" value="C:plasma membrane"/>
    <property type="evidence" value="ECO:0007669"/>
    <property type="project" value="TreeGrafter"/>
</dbReference>
<gene>
    <name evidence="8" type="ORF">Dac01nite_21310</name>
</gene>
<keyword evidence="5 6" id="KW-0472">Membrane</keyword>
<feature type="transmembrane region" description="Helical" evidence="6">
    <location>
        <begin position="140"/>
        <end position="162"/>
    </location>
</feature>
<evidence type="ECO:0000256" key="5">
    <source>
        <dbReference type="ARBA" id="ARBA00023136"/>
    </source>
</evidence>
<comment type="caution">
    <text evidence="8">The sequence shown here is derived from an EMBL/GenBank/DDBJ whole genome shotgun (WGS) entry which is preliminary data.</text>
</comment>
<evidence type="ECO:0000256" key="6">
    <source>
        <dbReference type="SAM" id="Phobius"/>
    </source>
</evidence>
<evidence type="ECO:0000256" key="2">
    <source>
        <dbReference type="ARBA" id="ARBA00009399"/>
    </source>
</evidence>
<feature type="transmembrane region" description="Helical" evidence="6">
    <location>
        <begin position="107"/>
        <end position="128"/>
    </location>
</feature>
<dbReference type="InterPro" id="IPR007267">
    <property type="entry name" value="GtrA_DPMS_TM"/>
</dbReference>
<comment type="similarity">
    <text evidence="2">Belongs to the GtrA family.</text>
</comment>
<dbReference type="PANTHER" id="PTHR38459:SF1">
    <property type="entry name" value="PROPHAGE BACTOPRENOL-LINKED GLUCOSE TRANSLOCASE HOMOLOG"/>
    <property type="match status" value="1"/>
</dbReference>
<evidence type="ECO:0000256" key="1">
    <source>
        <dbReference type="ARBA" id="ARBA00004141"/>
    </source>
</evidence>
<dbReference type="GO" id="GO:0000271">
    <property type="term" value="P:polysaccharide biosynthetic process"/>
    <property type="evidence" value="ECO:0007669"/>
    <property type="project" value="InterPro"/>
</dbReference>
<keyword evidence="3 6" id="KW-0812">Transmembrane</keyword>